<evidence type="ECO:0000256" key="2">
    <source>
        <dbReference type="SAM" id="MobiDB-lite"/>
    </source>
</evidence>
<organism evidence="3 4">
    <name type="scientific">Stenotrophomonas nematodicola</name>
    <dbReference type="NCBI Taxonomy" id="2656746"/>
    <lineage>
        <taxon>Bacteria</taxon>
        <taxon>Pseudomonadati</taxon>
        <taxon>Pseudomonadota</taxon>
        <taxon>Gammaproteobacteria</taxon>
        <taxon>Lysobacterales</taxon>
        <taxon>Lysobacteraceae</taxon>
        <taxon>Stenotrophomonas</taxon>
    </lineage>
</organism>
<feature type="coiled-coil region" evidence="1">
    <location>
        <begin position="102"/>
        <end position="138"/>
    </location>
</feature>
<name>A0ABW7CVY4_9GAMM</name>
<reference evidence="3 4" key="1">
    <citation type="submission" date="2024-09" db="EMBL/GenBank/DDBJ databases">
        <authorList>
            <consortium name="All-Russian atlas of soil microorganisms"/>
            <consortium name="as a basis for the search for new antimicrobial producers and enzymes with unique properties"/>
            <person name="Sokolova E.A."/>
            <person name="Voronina E.N."/>
        </authorList>
    </citation>
    <scope>NUCLEOTIDE SEQUENCE [LARGE SCALE GENOMIC DNA]</scope>
    <source>
        <strain evidence="3 4">AF-22b-331.1</strain>
    </source>
</reference>
<gene>
    <name evidence="3" type="ORF">ACEU0G_002326</name>
</gene>
<accession>A0ABW7CVY4</accession>
<evidence type="ECO:0000256" key="1">
    <source>
        <dbReference type="SAM" id="Coils"/>
    </source>
</evidence>
<comment type="caution">
    <text evidence="3">The sequence shown here is derived from an EMBL/GenBank/DDBJ whole genome shotgun (WGS) entry which is preliminary data.</text>
</comment>
<keyword evidence="4" id="KW-1185">Reference proteome</keyword>
<dbReference type="EMBL" id="JBHGCJ010000002">
    <property type="protein sequence ID" value="MFG6108387.1"/>
    <property type="molecule type" value="Genomic_DNA"/>
</dbReference>
<feature type="region of interest" description="Disordered" evidence="2">
    <location>
        <begin position="227"/>
        <end position="254"/>
    </location>
</feature>
<dbReference type="RefSeq" id="WP_394161566.1">
    <property type="nucleotide sequence ID" value="NZ_JBHGCJ010000002.1"/>
</dbReference>
<feature type="compositionally biased region" description="Basic and acidic residues" evidence="2">
    <location>
        <begin position="227"/>
        <end position="239"/>
    </location>
</feature>
<sequence length="254" mass="28242">MTSIEPVRTEEAFLAKAEASWSGELVRAKSAGGGMVSAKAAAWFLGIHADTLGEWRRRIPPMGPRFQKASGSAANGPNQRVKYDYDELLAWKDGQQSRTAKERRLSSELERLSQQQRELELERQIHEAKVALEKLRKNAGRYTALVTSHEGWAAFHAWAVVDGLIAGHSLTVDEDTLDRALAEGEIWEAPLLDALLEPWTSVEARDPFDEAMKEALAAFQGAQAHARNQDRARGLEDRLPPATAAESTRKPFRF</sequence>
<evidence type="ECO:0000313" key="4">
    <source>
        <dbReference type="Proteomes" id="UP001605261"/>
    </source>
</evidence>
<evidence type="ECO:0000313" key="3">
    <source>
        <dbReference type="EMBL" id="MFG6108387.1"/>
    </source>
</evidence>
<keyword evidence="1" id="KW-0175">Coiled coil</keyword>
<proteinExistence type="predicted"/>
<protein>
    <submittedName>
        <fullName evidence="3">Nucleotide-binding protein</fullName>
    </submittedName>
</protein>
<dbReference type="Proteomes" id="UP001605261">
    <property type="component" value="Unassembled WGS sequence"/>
</dbReference>